<feature type="signal peptide" evidence="2">
    <location>
        <begin position="1"/>
        <end position="21"/>
    </location>
</feature>
<evidence type="ECO:0000313" key="3">
    <source>
        <dbReference type="EMBL" id="MBF8455949.1"/>
    </source>
</evidence>
<dbReference type="RefSeq" id="WP_196078504.1">
    <property type="nucleotide sequence ID" value="NZ_JADPVI010000001.1"/>
</dbReference>
<proteinExistence type="predicted"/>
<dbReference type="Proteomes" id="UP000660070">
    <property type="component" value="Unassembled WGS sequence"/>
</dbReference>
<keyword evidence="4" id="KW-1185">Reference proteome</keyword>
<feature type="region of interest" description="Disordered" evidence="1">
    <location>
        <begin position="651"/>
        <end position="671"/>
    </location>
</feature>
<accession>A0ABS0F8B2</accession>
<evidence type="ECO:0008006" key="5">
    <source>
        <dbReference type="Google" id="ProtNLM"/>
    </source>
</evidence>
<keyword evidence="2" id="KW-0732">Signal</keyword>
<evidence type="ECO:0000256" key="2">
    <source>
        <dbReference type="SAM" id="SignalP"/>
    </source>
</evidence>
<organism evidence="3 4">
    <name type="scientific">Kaistella gelatinilytica</name>
    <dbReference type="NCBI Taxonomy" id="2787636"/>
    <lineage>
        <taxon>Bacteria</taxon>
        <taxon>Pseudomonadati</taxon>
        <taxon>Bacteroidota</taxon>
        <taxon>Flavobacteriia</taxon>
        <taxon>Flavobacteriales</taxon>
        <taxon>Weeksellaceae</taxon>
        <taxon>Chryseobacterium group</taxon>
        <taxon>Kaistella</taxon>
    </lineage>
</organism>
<name>A0ABS0F8B2_9FLAO</name>
<protein>
    <recommendedName>
        <fullName evidence="5">Outer membrane protein with beta-barrel domain</fullName>
    </recommendedName>
</protein>
<evidence type="ECO:0000313" key="4">
    <source>
        <dbReference type="Proteomes" id="UP000660070"/>
    </source>
</evidence>
<reference evidence="3 4" key="1">
    <citation type="submission" date="2020-11" db="EMBL/GenBank/DDBJ databases">
        <title>Kaistella gelatinilytica sp. nov., a flavobacterium isolated from Antarctic Soil.</title>
        <authorList>
            <person name="Li J."/>
        </authorList>
    </citation>
    <scope>NUCLEOTIDE SEQUENCE [LARGE SCALE GENOMIC DNA]</scope>
    <source>
        <strain evidence="3 4">G5-32</strain>
    </source>
</reference>
<evidence type="ECO:0000256" key="1">
    <source>
        <dbReference type="SAM" id="MobiDB-lite"/>
    </source>
</evidence>
<comment type="caution">
    <text evidence="3">The sequence shown here is derived from an EMBL/GenBank/DDBJ whole genome shotgun (WGS) entry which is preliminary data.</text>
</comment>
<feature type="chain" id="PRO_5046462991" description="Outer membrane protein with beta-barrel domain" evidence="2">
    <location>
        <begin position="22"/>
        <end position="671"/>
    </location>
</feature>
<gene>
    <name evidence="3" type="ORF">IV494_02045</name>
</gene>
<dbReference type="EMBL" id="JADPVI010000001">
    <property type="protein sequence ID" value="MBF8455949.1"/>
    <property type="molecule type" value="Genomic_DNA"/>
</dbReference>
<sequence>MKTIQKFMILLLFGSFLSTHAQENARKGWDGVVKGGPRLNVSYNSTMPNSATKDAYVNNSSGISGDVFVPFSLFRKGWDGWPKTSIGLNIGGTYNFGGNGDPSVALPNAFPIFGQTSSSVSYRGVDQKNPGFRIGGGPQANFNLGEHFTISPMVLAEYFSMTQKEVSAVQTTQVNGQTKEYNLWTLPETKTTGIAITPKIRVRYMFNETFGIFADAAYIFGPKINTQTSTLNPLGNPNQAGQYEQQQLDLGTQVKSDIKSTSYSALALNVGLSFDFGRRRCPNGDCRDSKKVDDKGWNGKTKMTKADSGFKDQNTDEPKFPAEIQKLIDAQDAQLNKTFEYAKNTNKVAQSKCNFEVTKVDIQCNGKDSQGKAKYHVVITYKNNSTTGTSTLGHYSVACTPTTSNGTYLAVSPVGSATISSLSPAFSSLTPIAPLATTNITFDIVPSTTFYSLNIQGNTINSATSCGNCDDAITLQFPNCCNGCELNPLTANPISTTQLDAATGTIRIVNSISSPKNIVRVDADIVSIKYFPITSDCVKCNNKNANQDNFVGTNNIGGTGWTNSGNPKFYLGENSALNTSRSLVFTSASAAGVNLASPTNITHTVGVSPNSCCGDKVEIWIRYTIWDTECHVCDKLVQSIITRDGSCAGSNGGGTGTGTSTGTATQLPNKL</sequence>